<evidence type="ECO:0000256" key="5">
    <source>
        <dbReference type="SAM" id="SignalP"/>
    </source>
</evidence>
<keyword evidence="5" id="KW-0732">Signal</keyword>
<keyword evidence="2" id="KW-0547">Nucleotide-binding</keyword>
<dbReference type="InterPro" id="IPR049328">
    <property type="entry name" value="TM_ErbB1"/>
</dbReference>
<dbReference type="GO" id="GO:0005524">
    <property type="term" value="F:ATP binding"/>
    <property type="evidence" value="ECO:0007669"/>
    <property type="project" value="UniProtKB-KW"/>
</dbReference>
<evidence type="ECO:0000256" key="2">
    <source>
        <dbReference type="ARBA" id="ARBA00022741"/>
    </source>
</evidence>
<feature type="signal peptide" evidence="5">
    <location>
        <begin position="1"/>
        <end position="32"/>
    </location>
</feature>
<accession>A0A3Q2U2I0</accession>
<evidence type="ECO:0000256" key="4">
    <source>
        <dbReference type="SAM" id="Phobius"/>
    </source>
</evidence>
<evidence type="ECO:0000259" key="6">
    <source>
        <dbReference type="Pfam" id="PF21314"/>
    </source>
</evidence>
<proteinExistence type="predicted"/>
<organism evidence="7 8">
    <name type="scientific">Fundulus heteroclitus</name>
    <name type="common">Killifish</name>
    <name type="synonym">Mummichog</name>
    <dbReference type="NCBI Taxonomy" id="8078"/>
    <lineage>
        <taxon>Eukaryota</taxon>
        <taxon>Metazoa</taxon>
        <taxon>Chordata</taxon>
        <taxon>Craniata</taxon>
        <taxon>Vertebrata</taxon>
        <taxon>Euteleostomi</taxon>
        <taxon>Actinopterygii</taxon>
        <taxon>Neopterygii</taxon>
        <taxon>Teleostei</taxon>
        <taxon>Neoteleostei</taxon>
        <taxon>Acanthomorphata</taxon>
        <taxon>Ovalentaria</taxon>
        <taxon>Atherinomorphae</taxon>
        <taxon>Cyprinodontiformes</taxon>
        <taxon>Fundulidae</taxon>
        <taxon>Fundulus</taxon>
    </lineage>
</organism>
<protein>
    <recommendedName>
        <fullName evidence="6">Epidermal growth factor receptor-like transmembrane-juxtamembrane segment domain-containing protein</fullName>
    </recommendedName>
</protein>
<dbReference type="Ensembl" id="ENSFHET00000009499.1">
    <property type="protein sequence ID" value="ENSFHEP00000023775.1"/>
    <property type="gene ID" value="ENSFHEG00000004958.1"/>
</dbReference>
<keyword evidence="1" id="KW-0597">Phosphoprotein</keyword>
<reference evidence="7" key="2">
    <citation type="submission" date="2025-09" db="UniProtKB">
        <authorList>
            <consortium name="Ensembl"/>
        </authorList>
    </citation>
    <scope>IDENTIFICATION</scope>
</reference>
<sequence length="226" mass="24295">MLSSSPAMRNHPLPLVFVCLLSIRGPLPSASAGTGMPPNGPILPTEDYDRLDEDTTVAPVRQSTHAGPLQRCDYHPCREKQTLCEVLAASSGCLCPGLTLHDRRPEPPKLSSVSWNGSAVVVRWCAPNSHVKNYVVTIGGEEMPLLANDRRSAALEQIDGKAEVCVTALNNAGGSERSCMEYQPSSSSLPLTAGLIGGALGLLLLILLVALLCRRRRLKKQETRHV</sequence>
<name>A0A3Q2U2I0_FUNHE</name>
<feature type="domain" description="Epidermal growth factor receptor-like transmembrane-juxtamembrane segment" evidence="6">
    <location>
        <begin position="192"/>
        <end position="222"/>
    </location>
</feature>
<dbReference type="GeneTree" id="ENSGT00940000162696"/>
<keyword evidence="4" id="KW-1133">Transmembrane helix</keyword>
<dbReference type="InterPro" id="IPR036116">
    <property type="entry name" value="FN3_sf"/>
</dbReference>
<evidence type="ECO:0000256" key="1">
    <source>
        <dbReference type="ARBA" id="ARBA00022553"/>
    </source>
</evidence>
<evidence type="ECO:0000313" key="7">
    <source>
        <dbReference type="Ensembl" id="ENSFHEP00000023775.1"/>
    </source>
</evidence>
<dbReference type="Pfam" id="PF21314">
    <property type="entry name" value="TM_ErbB1"/>
    <property type="match status" value="1"/>
</dbReference>
<dbReference type="AlphaFoldDB" id="A0A3Q2U2I0"/>
<keyword evidence="4" id="KW-0812">Transmembrane</keyword>
<keyword evidence="8" id="KW-1185">Reference proteome</keyword>
<reference evidence="7" key="1">
    <citation type="submission" date="2025-08" db="UniProtKB">
        <authorList>
            <consortium name="Ensembl"/>
        </authorList>
    </citation>
    <scope>IDENTIFICATION</scope>
</reference>
<dbReference type="Proteomes" id="UP000265000">
    <property type="component" value="Unplaced"/>
</dbReference>
<feature type="transmembrane region" description="Helical" evidence="4">
    <location>
        <begin position="189"/>
        <end position="213"/>
    </location>
</feature>
<dbReference type="SUPFAM" id="SSF49265">
    <property type="entry name" value="Fibronectin type III"/>
    <property type="match status" value="1"/>
</dbReference>
<evidence type="ECO:0000256" key="3">
    <source>
        <dbReference type="ARBA" id="ARBA00022840"/>
    </source>
</evidence>
<dbReference type="STRING" id="8078.ENSFHEP00000023775"/>
<keyword evidence="4" id="KW-0472">Membrane</keyword>
<evidence type="ECO:0000313" key="8">
    <source>
        <dbReference type="Proteomes" id="UP000265000"/>
    </source>
</evidence>
<keyword evidence="3" id="KW-0067">ATP-binding</keyword>
<feature type="chain" id="PRO_5018785693" description="Epidermal growth factor receptor-like transmembrane-juxtamembrane segment domain-containing protein" evidence="5">
    <location>
        <begin position="33"/>
        <end position="226"/>
    </location>
</feature>